<name>A0A429GF19_9CREN</name>
<gene>
    <name evidence="1" type="ORF">D6D85_14205</name>
</gene>
<comment type="caution">
    <text evidence="1">The sequence shown here is derived from an EMBL/GenBank/DDBJ whole genome shotgun (WGS) entry which is preliminary data.</text>
</comment>
<dbReference type="EMBL" id="RCOS01000159">
    <property type="protein sequence ID" value="RSN72343.1"/>
    <property type="molecule type" value="Genomic_DNA"/>
</dbReference>
<keyword evidence="2" id="KW-1185">Reference proteome</keyword>
<sequence length="68" mass="7634">MKRRIGENLAWDLEYGGDATGSGDIKKNEDGEHWVSFTVQKGDEVIILVEEAKSLEDAIDKIREVAEE</sequence>
<dbReference type="Proteomes" id="UP000277582">
    <property type="component" value="Unassembled WGS sequence"/>
</dbReference>
<evidence type="ECO:0000313" key="1">
    <source>
        <dbReference type="EMBL" id="RSN72343.1"/>
    </source>
</evidence>
<dbReference type="AlphaFoldDB" id="A0A429GF19"/>
<evidence type="ECO:0000313" key="2">
    <source>
        <dbReference type="Proteomes" id="UP000277582"/>
    </source>
</evidence>
<reference evidence="1 2" key="1">
    <citation type="submission" date="2018-10" db="EMBL/GenBank/DDBJ databases">
        <title>Co-occurring genomic capacity for anaerobic methane metabolism and dissimilatory sulfite reduction discovered in the Korarchaeota.</title>
        <authorList>
            <person name="Mckay L.J."/>
            <person name="Dlakic M."/>
            <person name="Fields M.W."/>
            <person name="Delmont T.O."/>
            <person name="Eren A.M."/>
            <person name="Jay Z.J."/>
            <person name="Klingelsmith K.B."/>
            <person name="Rusch D.B."/>
            <person name="Inskeep W.P."/>
        </authorList>
    </citation>
    <scope>NUCLEOTIDE SEQUENCE [LARGE SCALE GENOMIC DNA]</scope>
    <source>
        <strain evidence="1 2">MDKW</strain>
    </source>
</reference>
<dbReference type="RefSeq" id="WP_125672606.1">
    <property type="nucleotide sequence ID" value="NZ_RCOS01000159.1"/>
</dbReference>
<proteinExistence type="predicted"/>
<protein>
    <submittedName>
        <fullName evidence="1">Uncharacterized protein</fullName>
    </submittedName>
</protein>
<accession>A0A429GF19</accession>
<organism evidence="1 2">
    <name type="scientific">Candidatus Methanodesulfokora washburnensis</name>
    <dbReference type="NCBI Taxonomy" id="2478471"/>
    <lineage>
        <taxon>Archaea</taxon>
        <taxon>Thermoproteota</taxon>
        <taxon>Candidatus Korarchaeia</taxon>
        <taxon>Candidatus Korarchaeia incertae sedis</taxon>
        <taxon>Candidatus Methanodesulfokora</taxon>
    </lineage>
</organism>